<evidence type="ECO:0000313" key="2">
    <source>
        <dbReference type="Proteomes" id="UP001057452"/>
    </source>
</evidence>
<accession>A0ACB9WKT3</accession>
<keyword evidence="2" id="KW-1185">Reference proteome</keyword>
<protein>
    <submittedName>
        <fullName evidence="1">Uncharacterized protein</fullName>
    </submittedName>
</protein>
<name>A0ACB9WKT3_CHAAC</name>
<gene>
    <name evidence="1" type="ORF">KUCAC02_003277</name>
</gene>
<dbReference type="EMBL" id="CM043798">
    <property type="protein sequence ID" value="KAI4814067.1"/>
    <property type="molecule type" value="Genomic_DNA"/>
</dbReference>
<organism evidence="1 2">
    <name type="scientific">Chaenocephalus aceratus</name>
    <name type="common">Blackfin icefish</name>
    <name type="synonym">Chaenichthys aceratus</name>
    <dbReference type="NCBI Taxonomy" id="36190"/>
    <lineage>
        <taxon>Eukaryota</taxon>
        <taxon>Metazoa</taxon>
        <taxon>Chordata</taxon>
        <taxon>Craniata</taxon>
        <taxon>Vertebrata</taxon>
        <taxon>Euteleostomi</taxon>
        <taxon>Actinopterygii</taxon>
        <taxon>Neopterygii</taxon>
        <taxon>Teleostei</taxon>
        <taxon>Neoteleostei</taxon>
        <taxon>Acanthomorphata</taxon>
        <taxon>Eupercaria</taxon>
        <taxon>Perciformes</taxon>
        <taxon>Notothenioidei</taxon>
        <taxon>Channichthyidae</taxon>
        <taxon>Chaenocephalus</taxon>
    </lineage>
</organism>
<dbReference type="Proteomes" id="UP001057452">
    <property type="component" value="Chromosome 14"/>
</dbReference>
<proteinExistence type="predicted"/>
<evidence type="ECO:0000313" key="1">
    <source>
        <dbReference type="EMBL" id="KAI4814067.1"/>
    </source>
</evidence>
<reference evidence="1" key="1">
    <citation type="submission" date="2022-05" db="EMBL/GenBank/DDBJ databases">
        <title>Chromosome-level genome of Chaenocephalus aceratus.</title>
        <authorList>
            <person name="Park H."/>
        </authorList>
    </citation>
    <scope>NUCLEOTIDE SEQUENCE</scope>
    <source>
        <strain evidence="1">KU_202001</strain>
    </source>
</reference>
<sequence>MASFLQWRKFVFFDKDTVKDPTDNGKHFSLPAVTDSPALVPISKSIPKVQQELSTLELPYMAYSPDDIISCYNCTKSPLTYTILHMDGKIWLLTRSLQLTSFQAYKLRVTHLYQLKQHSILVSVGQDEHGINPLVKVWNLEKRDSGNPLCTRIFPAIPGNKPTEVSCLSVHETSTSWPLASQMAVWF</sequence>
<comment type="caution">
    <text evidence="1">The sequence shown here is derived from an EMBL/GenBank/DDBJ whole genome shotgun (WGS) entry which is preliminary data.</text>
</comment>